<name>A0A9Q0KAQ1_9MAGN</name>
<sequence length="244" mass="25738">MRIRSKNDGEARLGTVEPAGKMLPRLQLLVGLVRTQLDKVSHSLVPAVLSLNGSSVGAEQRVSSTKGSAIVHHVTDVECAPTAYVDAVSNAESVQPIQHSLQHRHATIIGLKPTTNLSSSLCGAQYCSTTHSHVTGFYSFSSSSFRPSSVHCWTCKSSSVHVSHASPVQSKNGHAHPVQYDDVHSGSVQSDFVPTDGDRPISGLVQTNSVVTEGNDAPSSLVQSSNFTSDGMLSTTLSPVPPTS</sequence>
<dbReference type="EMBL" id="JAMYWD010000007">
    <property type="protein sequence ID" value="KAJ4967058.1"/>
    <property type="molecule type" value="Genomic_DNA"/>
</dbReference>
<dbReference type="Proteomes" id="UP001141806">
    <property type="component" value="Unassembled WGS sequence"/>
</dbReference>
<gene>
    <name evidence="2" type="ORF">NE237_018907</name>
</gene>
<reference evidence="2" key="1">
    <citation type="journal article" date="2023" name="Plant J.">
        <title>The genome of the king protea, Protea cynaroides.</title>
        <authorList>
            <person name="Chang J."/>
            <person name="Duong T.A."/>
            <person name="Schoeman C."/>
            <person name="Ma X."/>
            <person name="Roodt D."/>
            <person name="Barker N."/>
            <person name="Li Z."/>
            <person name="Van de Peer Y."/>
            <person name="Mizrachi E."/>
        </authorList>
    </citation>
    <scope>NUCLEOTIDE SEQUENCE</scope>
    <source>
        <tissue evidence="2">Young leaves</tissue>
    </source>
</reference>
<evidence type="ECO:0000256" key="1">
    <source>
        <dbReference type="SAM" id="MobiDB-lite"/>
    </source>
</evidence>
<accession>A0A9Q0KAQ1</accession>
<feature type="region of interest" description="Disordered" evidence="1">
    <location>
        <begin position="212"/>
        <end position="244"/>
    </location>
</feature>
<evidence type="ECO:0000313" key="3">
    <source>
        <dbReference type="Proteomes" id="UP001141806"/>
    </source>
</evidence>
<keyword evidence="3" id="KW-1185">Reference proteome</keyword>
<protein>
    <submittedName>
        <fullName evidence="2">Uncharacterized protein</fullName>
    </submittedName>
</protein>
<dbReference type="AlphaFoldDB" id="A0A9Q0KAQ1"/>
<evidence type="ECO:0000313" key="2">
    <source>
        <dbReference type="EMBL" id="KAJ4967058.1"/>
    </source>
</evidence>
<comment type="caution">
    <text evidence="2">The sequence shown here is derived from an EMBL/GenBank/DDBJ whole genome shotgun (WGS) entry which is preliminary data.</text>
</comment>
<feature type="compositionally biased region" description="Polar residues" evidence="1">
    <location>
        <begin position="212"/>
        <end position="238"/>
    </location>
</feature>
<proteinExistence type="predicted"/>
<organism evidence="2 3">
    <name type="scientific">Protea cynaroides</name>
    <dbReference type="NCBI Taxonomy" id="273540"/>
    <lineage>
        <taxon>Eukaryota</taxon>
        <taxon>Viridiplantae</taxon>
        <taxon>Streptophyta</taxon>
        <taxon>Embryophyta</taxon>
        <taxon>Tracheophyta</taxon>
        <taxon>Spermatophyta</taxon>
        <taxon>Magnoliopsida</taxon>
        <taxon>Proteales</taxon>
        <taxon>Proteaceae</taxon>
        <taxon>Protea</taxon>
    </lineage>
</organism>